<feature type="region of interest" description="Disordered" evidence="7">
    <location>
        <begin position="65"/>
        <end position="248"/>
    </location>
</feature>
<dbReference type="InterPro" id="IPR006746">
    <property type="entry name" value="26S_Psome_Rpn12"/>
</dbReference>
<dbReference type="FunFam" id="1.25.40.990:FF:000001">
    <property type="entry name" value="26S proteasome non-ATPase regulatory subunit"/>
    <property type="match status" value="1"/>
</dbReference>
<dbReference type="InterPro" id="IPR000717">
    <property type="entry name" value="PCI_dom"/>
</dbReference>
<feature type="compositionally biased region" description="Pro residues" evidence="7">
    <location>
        <begin position="183"/>
        <end position="235"/>
    </location>
</feature>
<reference evidence="9" key="1">
    <citation type="submission" date="2025-08" db="UniProtKB">
        <authorList>
            <consortium name="Ensembl"/>
        </authorList>
    </citation>
    <scope>IDENTIFICATION</scope>
</reference>
<dbReference type="PANTHER" id="PTHR12387:SF0">
    <property type="entry name" value="26S PROTEASOME NON-ATPASE REGULATORY SUBUNIT 8"/>
    <property type="match status" value="1"/>
</dbReference>
<feature type="compositionally biased region" description="Pro residues" evidence="7">
    <location>
        <begin position="154"/>
        <end position="172"/>
    </location>
</feature>
<dbReference type="AlphaFoldDB" id="A0A8C5PV21"/>
<feature type="domain" description="PCI" evidence="8">
    <location>
        <begin position="359"/>
        <end position="528"/>
    </location>
</feature>
<sequence length="547" mass="60310">MFLETSVSLDPPPVCLSTLPCVSRPSRVSLDPPVCLSTPPVSLSTPPCLSRPPPCLSRPPPCLSRPPRVSLDPPPVSLSTPPCLSRPPRVSLDPPVSLSTPPCLSRPPPRLSRPPPASLSTPRVSLDPPPRLSRPPPRLSRPPASLSTPRVSLDPPPRLSRPPPRLSRPPPASLSTPPRVSLDPPPPRVSLDPPPRVSLDPPPCLSRPPPRVSLDPPPCLSRPPPPCLSRPPPPRVSLETPAARPPPSLSLSCPRLAHPRVCLSCPQLAHPRLCLSLARGSPTPVSVSLLPAARPPPSLSLSCPRLAHPRLCLSCPQLALLEQNFLPTTDVKLTKQQLVLARDVLEIGAQWSILKKDIPSFGRYMAQLKCYYFDYKNELPESAYKHQLLGLNLLFLLSQNRVAEFHTELERLPAKEIQANVYIKHPVSLEQYLMEGSYNKVFLAKGNIPAESYTFFIDILLNTIRDEIAGCIEKAYEKILFNEATRILFFNTPKKMTDYAKKRGWVLGPNNYYSFSSQQQNPEEATIPSTELAKQVIEYARQLEMIV</sequence>
<organism evidence="9 10">
    <name type="scientific">Leptobrachium leishanense</name>
    <name type="common">Leishan spiny toad</name>
    <dbReference type="NCBI Taxonomy" id="445787"/>
    <lineage>
        <taxon>Eukaryota</taxon>
        <taxon>Metazoa</taxon>
        <taxon>Chordata</taxon>
        <taxon>Craniata</taxon>
        <taxon>Vertebrata</taxon>
        <taxon>Euteleostomi</taxon>
        <taxon>Amphibia</taxon>
        <taxon>Batrachia</taxon>
        <taxon>Anura</taxon>
        <taxon>Pelobatoidea</taxon>
        <taxon>Megophryidae</taxon>
        <taxon>Leptobrachium</taxon>
    </lineage>
</organism>
<dbReference type="OrthoDB" id="409122at2759"/>
<evidence type="ECO:0000256" key="7">
    <source>
        <dbReference type="SAM" id="MobiDB-lite"/>
    </source>
</evidence>
<evidence type="ECO:0000313" key="10">
    <source>
        <dbReference type="Proteomes" id="UP000694569"/>
    </source>
</evidence>
<dbReference type="GeneTree" id="ENSGT00390000014682"/>
<dbReference type="Proteomes" id="UP000694569">
    <property type="component" value="Unplaced"/>
</dbReference>
<dbReference type="PROSITE" id="PS50250">
    <property type="entry name" value="PCI"/>
    <property type="match status" value="1"/>
</dbReference>
<dbReference type="Pfam" id="PF10075">
    <property type="entry name" value="CSN8_PSD8_EIF3K"/>
    <property type="match status" value="1"/>
</dbReference>
<name>A0A8C5PV21_9ANUR</name>
<feature type="compositionally biased region" description="Pro residues" evidence="7">
    <location>
        <begin position="127"/>
        <end position="140"/>
    </location>
</feature>
<feature type="compositionally biased region" description="Pro residues" evidence="7">
    <location>
        <begin position="104"/>
        <end position="117"/>
    </location>
</feature>
<comment type="function">
    <text evidence="1">Component of the 26S proteasome, a multiprotein complex involved in the ATP-dependent degradation of ubiquitinated proteins. This complex plays a key role in the maintenance of protein homeostasis by removing misfolded or damaged proteins, which could impair cellular functions, and by removing proteins whose functions are no longer required. Therefore, the proteasome participates in numerous cellular processes, including cell cycle progression, apoptosis, or DNA damage repair.</text>
</comment>
<gene>
    <name evidence="9" type="primary">PSMD8</name>
</gene>
<accession>A0A8C5PV21</accession>
<evidence type="ECO:0000256" key="2">
    <source>
        <dbReference type="ARBA" id="ARBA00009627"/>
    </source>
</evidence>
<feature type="compositionally biased region" description="Low complexity" evidence="7">
    <location>
        <begin position="141"/>
        <end position="153"/>
    </location>
</feature>
<evidence type="ECO:0000256" key="5">
    <source>
        <dbReference type="ARBA" id="ARBA00062283"/>
    </source>
</evidence>
<evidence type="ECO:0000259" key="8">
    <source>
        <dbReference type="PROSITE" id="PS50250"/>
    </source>
</evidence>
<evidence type="ECO:0000256" key="6">
    <source>
        <dbReference type="ARBA" id="ARBA00078986"/>
    </source>
</evidence>
<dbReference type="GO" id="GO:0043161">
    <property type="term" value="P:proteasome-mediated ubiquitin-dependent protein catabolic process"/>
    <property type="evidence" value="ECO:0007669"/>
    <property type="project" value="TreeGrafter"/>
</dbReference>
<dbReference type="PANTHER" id="PTHR12387">
    <property type="entry name" value="26S PROTEASOME NON-ATPASE REGULATORY SUBUNIT 8"/>
    <property type="match status" value="1"/>
</dbReference>
<comment type="subunit">
    <text evidence="5">Component of the 19S proteasome regulatory particle complex. The 26S proteasome consists of a 20S core particle (CP) and two 19S regulatory subunits (RP). The regulatory particle is made of a lid composed of 9 subunits including PSMD8, a base containing 6 ATPases and few additional components. Interacts with DDI2. Interacts with TASOR.</text>
</comment>
<evidence type="ECO:0000256" key="3">
    <source>
        <dbReference type="ARBA" id="ARBA00014939"/>
    </source>
</evidence>
<dbReference type="Gene3D" id="1.25.40.990">
    <property type="match status" value="1"/>
</dbReference>
<dbReference type="Ensembl" id="ENSLLET00000029169.1">
    <property type="protein sequence ID" value="ENSLLEP00000028076.1"/>
    <property type="gene ID" value="ENSLLEG00000017593.1"/>
</dbReference>
<keyword evidence="4" id="KW-0647">Proteasome</keyword>
<evidence type="ECO:0000256" key="1">
    <source>
        <dbReference type="ARBA" id="ARBA00002362"/>
    </source>
</evidence>
<proteinExistence type="inferred from homology"/>
<reference evidence="9" key="2">
    <citation type="submission" date="2025-09" db="UniProtKB">
        <authorList>
            <consortium name="Ensembl"/>
        </authorList>
    </citation>
    <scope>IDENTIFICATION</scope>
</reference>
<dbReference type="GO" id="GO:0005829">
    <property type="term" value="C:cytosol"/>
    <property type="evidence" value="ECO:0007669"/>
    <property type="project" value="TreeGrafter"/>
</dbReference>
<feature type="compositionally biased region" description="Low complexity" evidence="7">
    <location>
        <begin position="173"/>
        <end position="182"/>
    </location>
</feature>
<dbReference type="InterPro" id="IPR033464">
    <property type="entry name" value="CSN8_PSD8_EIF3K"/>
</dbReference>
<dbReference type="GO" id="GO:0005634">
    <property type="term" value="C:nucleus"/>
    <property type="evidence" value="ECO:0007669"/>
    <property type="project" value="TreeGrafter"/>
</dbReference>
<evidence type="ECO:0000256" key="4">
    <source>
        <dbReference type="ARBA" id="ARBA00022942"/>
    </source>
</evidence>
<protein>
    <recommendedName>
        <fullName evidence="3">26S proteasome non-ATPase regulatory subunit 8</fullName>
    </recommendedName>
    <alternativeName>
        <fullName evidence="6">26S proteasome regulatory subunit RPN12</fullName>
    </alternativeName>
</protein>
<evidence type="ECO:0000313" key="9">
    <source>
        <dbReference type="Ensembl" id="ENSLLEP00000028076.1"/>
    </source>
</evidence>
<dbReference type="GO" id="GO:0008541">
    <property type="term" value="C:proteasome regulatory particle, lid subcomplex"/>
    <property type="evidence" value="ECO:0007669"/>
    <property type="project" value="TreeGrafter"/>
</dbReference>
<keyword evidence="10" id="KW-1185">Reference proteome</keyword>
<comment type="similarity">
    <text evidence="2">Belongs to the proteasome subunit S14 family.</text>
</comment>